<organism evidence="4 5">
    <name type="scientific">Mytilus edulis</name>
    <name type="common">Blue mussel</name>
    <dbReference type="NCBI Taxonomy" id="6550"/>
    <lineage>
        <taxon>Eukaryota</taxon>
        <taxon>Metazoa</taxon>
        <taxon>Spiralia</taxon>
        <taxon>Lophotrochozoa</taxon>
        <taxon>Mollusca</taxon>
        <taxon>Bivalvia</taxon>
        <taxon>Autobranchia</taxon>
        <taxon>Pteriomorphia</taxon>
        <taxon>Mytilida</taxon>
        <taxon>Mytiloidea</taxon>
        <taxon>Mytilidae</taxon>
        <taxon>Mytilinae</taxon>
        <taxon>Mytilus</taxon>
    </lineage>
</organism>
<dbReference type="PANTHER" id="PTHR33223">
    <property type="entry name" value="CCHC-TYPE DOMAIN-CONTAINING PROTEIN"/>
    <property type="match status" value="1"/>
</dbReference>
<feature type="compositionally biased region" description="Basic and acidic residues" evidence="2">
    <location>
        <begin position="544"/>
        <end position="628"/>
    </location>
</feature>
<name>A0A8S3VHI9_MYTED</name>
<feature type="region of interest" description="Disordered" evidence="2">
    <location>
        <begin position="146"/>
        <end position="174"/>
    </location>
</feature>
<dbReference type="Pfam" id="PF00098">
    <property type="entry name" value="zf-CCHC"/>
    <property type="match status" value="1"/>
</dbReference>
<dbReference type="SUPFAM" id="SSF50630">
    <property type="entry name" value="Acid proteases"/>
    <property type="match status" value="1"/>
</dbReference>
<feature type="region of interest" description="Disordered" evidence="2">
    <location>
        <begin position="453"/>
        <end position="491"/>
    </location>
</feature>
<dbReference type="PROSITE" id="PS50158">
    <property type="entry name" value="ZF_CCHC"/>
    <property type="match status" value="1"/>
</dbReference>
<dbReference type="Gene3D" id="2.40.70.10">
    <property type="entry name" value="Acid Proteases"/>
    <property type="match status" value="1"/>
</dbReference>
<dbReference type="OrthoDB" id="6110472at2759"/>
<dbReference type="InterPro" id="IPR021109">
    <property type="entry name" value="Peptidase_aspartic_dom_sf"/>
</dbReference>
<dbReference type="Pfam" id="PF03732">
    <property type="entry name" value="Retrotrans_gag"/>
    <property type="match status" value="1"/>
</dbReference>
<dbReference type="SMART" id="SM00343">
    <property type="entry name" value="ZnF_C2HC"/>
    <property type="match status" value="1"/>
</dbReference>
<dbReference type="Gene3D" id="4.10.60.10">
    <property type="entry name" value="Zinc finger, CCHC-type"/>
    <property type="match status" value="1"/>
</dbReference>
<dbReference type="InterPro" id="IPR005162">
    <property type="entry name" value="Retrotrans_gag_dom"/>
</dbReference>
<reference evidence="4" key="1">
    <citation type="submission" date="2021-03" db="EMBL/GenBank/DDBJ databases">
        <authorList>
            <person name="Bekaert M."/>
        </authorList>
    </citation>
    <scope>NUCLEOTIDE SEQUENCE</scope>
</reference>
<evidence type="ECO:0000256" key="1">
    <source>
        <dbReference type="PROSITE-ProRule" id="PRU00047"/>
    </source>
</evidence>
<evidence type="ECO:0000313" key="4">
    <source>
        <dbReference type="EMBL" id="CAG2253113.1"/>
    </source>
</evidence>
<feature type="compositionally biased region" description="Low complexity" evidence="2">
    <location>
        <begin position="475"/>
        <end position="491"/>
    </location>
</feature>
<keyword evidence="1" id="KW-0862">Zinc</keyword>
<evidence type="ECO:0000256" key="2">
    <source>
        <dbReference type="SAM" id="MobiDB-lite"/>
    </source>
</evidence>
<feature type="region of interest" description="Disordered" evidence="2">
    <location>
        <begin position="509"/>
        <end position="635"/>
    </location>
</feature>
<sequence>MGKPRSVRSRKTDTYINRGHSSQYDTEDSEINTLYTTDDEPCHSESDQVNEVSNDLSCIETEEEETIVLRPRSKLSKRPSPRKTGSPRRSSRYQKQNDIENKSEPQNQGDSGVYDSIKVAIQDMTGQVVSAIQNAFTGITKQYRHNNASSQQQKHAKSTTIANNSNSISKVRKSKPSFTSYSNLDFTSASECDESDDEIFSDACSDMDTNSIDTDVITQRKEKWEVWINRFEAVANLQNWDNRTKLGELLTRLQGEAGDFVFDQLNSKTLKNYSKLATELKNRFGVFENKRAYKVQFNRRTQKPNEDTADYAAELKRLYDKAYSNRHAKIRQEDLLQRFLMGLSDTEARIYLELHKDPKTIEEAVQEVITYKETTSETHEINSGKNSKVRQLKKQNSQKSDQTVGKKQNTNFNRQDSTSSEKDVISVTKDELQKMVNQMYQDEKRNDVIHTSVTGHSRPDERQPFNVNAPPYVPNGNYRKNNCDRNNNPENIPKCYYCGQPGHYARKCYNNPNRVTDYRNNKTTPPRQTNNPYTPQDNNSSSNSKEENISNSNSKEENISNSNSKEETSSNSNSKEETSSNSNSKEETSSNSNSKEETSSNSNSKEETSSNSNRKEETSSNSNSKEETSSNSNISSVTLEDTNLVCSNPILGSEQSVASNVIARQVLRSDGVYVEGHIQGSEVNFTVDTGAVRTVLSVYAFNKIPHVNRPILEKSNTLACADGKPLKELGKAIFEIKLGNLCFDTEMIVANIEDEALLGLDVLMKSQWGPADIKLTEGIILLGGHAVHCTQIGQTNEFIRKIYGEAYYEIPQVQDCILQPTEKFSERFPLVMAPCLVNSNSSQANISQDVTCNTSTCSIMNPYMYDQDTVIGSAEVVEHEPKMLLKCEDTLEVNNQIAMRRLQFHDSNLESGKGVSKEEIGRHLTTKEKDLTPEPPPTIHFSVEIALKAVYYRTDANNIPETKNISELVARLDGDLKTLVEKLATLVGKPERMIYPDKLNIPKIPSQIQNFKLIHR</sequence>
<feature type="compositionally biased region" description="Basic residues" evidence="2">
    <location>
        <begin position="71"/>
        <end position="92"/>
    </location>
</feature>
<dbReference type="GO" id="GO:0008270">
    <property type="term" value="F:zinc ion binding"/>
    <property type="evidence" value="ECO:0007669"/>
    <property type="project" value="UniProtKB-KW"/>
</dbReference>
<accession>A0A8S3VHI9</accession>
<dbReference type="InterPro" id="IPR036875">
    <property type="entry name" value="Znf_CCHC_sf"/>
</dbReference>
<evidence type="ECO:0000313" key="5">
    <source>
        <dbReference type="Proteomes" id="UP000683360"/>
    </source>
</evidence>
<dbReference type="PANTHER" id="PTHR33223:SF6">
    <property type="entry name" value="CCHC-TYPE DOMAIN-CONTAINING PROTEIN"/>
    <property type="match status" value="1"/>
</dbReference>
<keyword evidence="5" id="KW-1185">Reference proteome</keyword>
<protein>
    <recommendedName>
        <fullName evidence="3">CCHC-type domain-containing protein</fullName>
    </recommendedName>
</protein>
<feature type="domain" description="CCHC-type" evidence="3">
    <location>
        <begin position="494"/>
        <end position="508"/>
    </location>
</feature>
<dbReference type="Pfam" id="PF13975">
    <property type="entry name" value="gag-asp_proteas"/>
    <property type="match status" value="1"/>
</dbReference>
<dbReference type="AlphaFoldDB" id="A0A8S3VHI9"/>
<dbReference type="Proteomes" id="UP000683360">
    <property type="component" value="Unassembled WGS sequence"/>
</dbReference>
<comment type="caution">
    <text evidence="4">The sequence shown here is derived from an EMBL/GenBank/DDBJ whole genome shotgun (WGS) entry which is preliminary data.</text>
</comment>
<keyword evidence="1" id="KW-0479">Metal-binding</keyword>
<dbReference type="SUPFAM" id="SSF57756">
    <property type="entry name" value="Retrovirus zinc finger-like domains"/>
    <property type="match status" value="1"/>
</dbReference>
<feature type="compositionally biased region" description="Polar residues" evidence="2">
    <location>
        <begin position="394"/>
        <end position="418"/>
    </location>
</feature>
<dbReference type="InterPro" id="IPR001878">
    <property type="entry name" value="Znf_CCHC"/>
</dbReference>
<feature type="compositionally biased region" description="Low complexity" evidence="2">
    <location>
        <begin position="158"/>
        <end position="169"/>
    </location>
</feature>
<proteinExistence type="predicted"/>
<feature type="region of interest" description="Disordered" evidence="2">
    <location>
        <begin position="1"/>
        <end position="112"/>
    </location>
</feature>
<keyword evidence="1" id="KW-0863">Zinc-finger</keyword>
<dbReference type="GO" id="GO:0003676">
    <property type="term" value="F:nucleic acid binding"/>
    <property type="evidence" value="ECO:0007669"/>
    <property type="project" value="InterPro"/>
</dbReference>
<gene>
    <name evidence="4" type="ORF">MEDL_64681</name>
</gene>
<feature type="region of interest" description="Disordered" evidence="2">
    <location>
        <begin position="375"/>
        <end position="426"/>
    </location>
</feature>
<dbReference type="Gene3D" id="1.20.120.330">
    <property type="entry name" value="Nucleotidyltransferases domain 2"/>
    <property type="match status" value="1"/>
</dbReference>
<evidence type="ECO:0000259" key="3">
    <source>
        <dbReference type="PROSITE" id="PS50158"/>
    </source>
</evidence>
<feature type="compositionally biased region" description="Polar residues" evidence="2">
    <location>
        <begin position="521"/>
        <end position="537"/>
    </location>
</feature>
<feature type="compositionally biased region" description="Polar residues" evidence="2">
    <location>
        <begin position="47"/>
        <end position="56"/>
    </location>
</feature>
<dbReference type="EMBL" id="CAJPWZ010003139">
    <property type="protein sequence ID" value="CAG2253113.1"/>
    <property type="molecule type" value="Genomic_DNA"/>
</dbReference>